<evidence type="ECO:0000313" key="2">
    <source>
        <dbReference type="Proteomes" id="UP000786811"/>
    </source>
</evidence>
<protein>
    <submittedName>
        <fullName evidence="1">Uncharacterized protein</fullName>
    </submittedName>
</protein>
<name>A0A8J2H1P1_COTCN</name>
<organism evidence="1 2">
    <name type="scientific">Cotesia congregata</name>
    <name type="common">Parasitoid wasp</name>
    <name type="synonym">Apanteles congregatus</name>
    <dbReference type="NCBI Taxonomy" id="51543"/>
    <lineage>
        <taxon>Eukaryota</taxon>
        <taxon>Metazoa</taxon>
        <taxon>Ecdysozoa</taxon>
        <taxon>Arthropoda</taxon>
        <taxon>Hexapoda</taxon>
        <taxon>Insecta</taxon>
        <taxon>Pterygota</taxon>
        <taxon>Neoptera</taxon>
        <taxon>Endopterygota</taxon>
        <taxon>Hymenoptera</taxon>
        <taxon>Apocrita</taxon>
        <taxon>Ichneumonoidea</taxon>
        <taxon>Braconidae</taxon>
        <taxon>Microgastrinae</taxon>
        <taxon>Cotesia</taxon>
    </lineage>
</organism>
<reference evidence="1" key="1">
    <citation type="submission" date="2021-04" db="EMBL/GenBank/DDBJ databases">
        <authorList>
            <person name="Chebbi M.A.C M."/>
        </authorList>
    </citation>
    <scope>NUCLEOTIDE SEQUENCE</scope>
</reference>
<evidence type="ECO:0000313" key="1">
    <source>
        <dbReference type="EMBL" id="CAG5073921.1"/>
    </source>
</evidence>
<dbReference type="EMBL" id="CAJNRD030001114">
    <property type="protein sequence ID" value="CAG5073921.1"/>
    <property type="molecule type" value="Genomic_DNA"/>
</dbReference>
<accession>A0A8J2H1P1</accession>
<sequence length="242" mass="28376">MPYRHSCEQRSTYKKWICWFKENIVEELNERIQAFDYGLNNRPNIPSGIKISKTSNSIGQHAAQTLCLITFLPLIIKDTILKIKQNDYVKWYMILLLIKMLKIALAPKITLEMLQDLETSTTMHHNILINHFSLSEEIKITVGKRIKFMGSELLKNKFICTTFSNNLPIFSRSVLFFSIYDELFVICESWKTIDISTSCLGYLIVNNSKTFIQKISDLPYTKNWQLYETSDKQFVIPTEYFL</sequence>
<dbReference type="Proteomes" id="UP000786811">
    <property type="component" value="Unassembled WGS sequence"/>
</dbReference>
<comment type="caution">
    <text evidence="1">The sequence shown here is derived from an EMBL/GenBank/DDBJ whole genome shotgun (WGS) entry which is preliminary data.</text>
</comment>
<dbReference type="AlphaFoldDB" id="A0A8J2H1P1"/>
<gene>
    <name evidence="1" type="ORF">HICCMSTLAB_LOCUS693</name>
</gene>
<keyword evidence="2" id="KW-1185">Reference proteome</keyword>
<proteinExistence type="predicted"/>